<gene>
    <name evidence="2" type="ORF">Dbus_chr3Lg2056</name>
</gene>
<accession>A0A0M4EJ45</accession>
<keyword evidence="3" id="KW-1185">Reference proteome</keyword>
<keyword evidence="1" id="KW-0732">Signal</keyword>
<evidence type="ECO:0000313" key="2">
    <source>
        <dbReference type="EMBL" id="ALC44890.1"/>
    </source>
</evidence>
<protein>
    <submittedName>
        <fullName evidence="2">CG13306</fullName>
    </submittedName>
</protein>
<evidence type="ECO:0000256" key="1">
    <source>
        <dbReference type="SAM" id="SignalP"/>
    </source>
</evidence>
<name>A0A0M4EJ45_DROBS</name>
<feature type="chain" id="PRO_5005793256" evidence="1">
    <location>
        <begin position="21"/>
        <end position="39"/>
    </location>
</feature>
<feature type="signal peptide" evidence="1">
    <location>
        <begin position="1"/>
        <end position="20"/>
    </location>
</feature>
<reference evidence="2 3" key="1">
    <citation type="submission" date="2015-08" db="EMBL/GenBank/DDBJ databases">
        <title>Ancestral chromatin configuration constrains chromatin evolution on differentiating sex chromosomes in Drosophila.</title>
        <authorList>
            <person name="Zhou Q."/>
            <person name="Bachtrog D."/>
        </authorList>
    </citation>
    <scope>NUCLEOTIDE SEQUENCE [LARGE SCALE GENOMIC DNA]</scope>
    <source>
        <tissue evidence="2">Whole larvae</tissue>
    </source>
</reference>
<sequence>MPMCCSGIMALAISVIGAAGQRKGFIFNGGLIFTLAIPM</sequence>
<dbReference type="AlphaFoldDB" id="A0A0M4EJ45"/>
<organism evidence="2 3">
    <name type="scientific">Drosophila busckii</name>
    <name type="common">Fruit fly</name>
    <dbReference type="NCBI Taxonomy" id="30019"/>
    <lineage>
        <taxon>Eukaryota</taxon>
        <taxon>Metazoa</taxon>
        <taxon>Ecdysozoa</taxon>
        <taxon>Arthropoda</taxon>
        <taxon>Hexapoda</taxon>
        <taxon>Insecta</taxon>
        <taxon>Pterygota</taxon>
        <taxon>Neoptera</taxon>
        <taxon>Endopterygota</taxon>
        <taxon>Diptera</taxon>
        <taxon>Brachycera</taxon>
        <taxon>Muscomorpha</taxon>
        <taxon>Ephydroidea</taxon>
        <taxon>Drosophilidae</taxon>
        <taxon>Drosophila</taxon>
    </lineage>
</organism>
<evidence type="ECO:0000313" key="3">
    <source>
        <dbReference type="Proteomes" id="UP000494163"/>
    </source>
</evidence>
<dbReference type="Proteomes" id="UP000494163">
    <property type="component" value="Chromosome 3L"/>
</dbReference>
<dbReference type="EMBL" id="CP012525">
    <property type="protein sequence ID" value="ALC44890.1"/>
    <property type="molecule type" value="Genomic_DNA"/>
</dbReference>
<proteinExistence type="predicted"/>